<dbReference type="InterPro" id="IPR042986">
    <property type="entry name" value="PLEKHS1"/>
</dbReference>
<dbReference type="Proteomes" id="UP001187343">
    <property type="component" value="Unassembled WGS sequence"/>
</dbReference>
<name>A0AA88TCU6_9TELE</name>
<keyword evidence="2" id="KW-1185">Reference proteome</keyword>
<dbReference type="InterPro" id="IPR011993">
    <property type="entry name" value="PH-like_dom_sf"/>
</dbReference>
<dbReference type="SUPFAM" id="SSF50729">
    <property type="entry name" value="PH domain-like"/>
    <property type="match status" value="1"/>
</dbReference>
<accession>A0AA88TCU6</accession>
<evidence type="ECO:0000313" key="2">
    <source>
        <dbReference type="Proteomes" id="UP001187343"/>
    </source>
</evidence>
<evidence type="ECO:0008006" key="3">
    <source>
        <dbReference type="Google" id="ProtNLM"/>
    </source>
</evidence>
<dbReference type="EMBL" id="JAUYZG010000020">
    <property type="protein sequence ID" value="KAK2876333.1"/>
    <property type="molecule type" value="Genomic_DNA"/>
</dbReference>
<evidence type="ECO:0000313" key="1">
    <source>
        <dbReference type="EMBL" id="KAK2876333.1"/>
    </source>
</evidence>
<dbReference type="PANTHER" id="PTHR47014:SF1">
    <property type="entry name" value="PLECKSTRIN HOMOLOGY DOMAIN-CONTAINING FAMILY S MEMBER 1"/>
    <property type="match status" value="1"/>
</dbReference>
<dbReference type="AlphaFoldDB" id="A0AA88TCU6"/>
<dbReference type="Gene3D" id="2.30.29.30">
    <property type="entry name" value="Pleckstrin-homology domain (PH domain)/Phosphotyrosine-binding domain (PTB)"/>
    <property type="match status" value="1"/>
</dbReference>
<comment type="caution">
    <text evidence="1">The sequence shown here is derived from an EMBL/GenBank/DDBJ whole genome shotgun (WGS) entry which is preliminary data.</text>
</comment>
<protein>
    <recommendedName>
        <fullName evidence="3">PH domain-containing protein</fullName>
    </recommendedName>
</protein>
<organism evidence="1 2">
    <name type="scientific">Cirrhinus molitorella</name>
    <name type="common">mud carp</name>
    <dbReference type="NCBI Taxonomy" id="172907"/>
    <lineage>
        <taxon>Eukaryota</taxon>
        <taxon>Metazoa</taxon>
        <taxon>Chordata</taxon>
        <taxon>Craniata</taxon>
        <taxon>Vertebrata</taxon>
        <taxon>Euteleostomi</taxon>
        <taxon>Actinopterygii</taxon>
        <taxon>Neopterygii</taxon>
        <taxon>Teleostei</taxon>
        <taxon>Ostariophysi</taxon>
        <taxon>Cypriniformes</taxon>
        <taxon>Cyprinidae</taxon>
        <taxon>Labeoninae</taxon>
        <taxon>Labeonini</taxon>
        <taxon>Cirrhinus</taxon>
    </lineage>
</organism>
<gene>
    <name evidence="1" type="ORF">Q8A67_020429</name>
</gene>
<dbReference type="PANTHER" id="PTHR47014">
    <property type="entry name" value="PLECKSTRIN HOMOLOGY DOMAIN-CONTAINING FAMILY S MEMBER 1"/>
    <property type="match status" value="1"/>
</dbReference>
<sequence>MSSKKKPKATEESDNEPVMVEELYTGYLLKSPLQPAMNKNTKLWKRCFFVLSKTSEDSYQLIYHINNERRDKPLGEIDLSKISLLFVGPETHQKRDWIQENFKFSPFSVLFLRVEEEVTPKNSRDYFLIGENRESVNVTSEDSLLECVTEAFNDVSQKDKVKIKGILSSQSVEAVPLLSWTTGDFNNFKPYSD</sequence>
<reference evidence="1" key="1">
    <citation type="submission" date="2023-08" db="EMBL/GenBank/DDBJ databases">
        <title>Chromosome-level Genome Assembly of mud carp (Cirrhinus molitorella).</title>
        <authorList>
            <person name="Liu H."/>
        </authorList>
    </citation>
    <scope>NUCLEOTIDE SEQUENCE</scope>
    <source>
        <strain evidence="1">Prfri</strain>
        <tissue evidence="1">Muscle</tissue>
    </source>
</reference>
<proteinExistence type="predicted"/>